<feature type="domain" description="Speriolin C-terminal" evidence="1">
    <location>
        <begin position="6"/>
        <end position="113"/>
    </location>
</feature>
<dbReference type="PANTHER" id="PTHR22192">
    <property type="entry name" value="SPERIOLIN"/>
    <property type="match status" value="1"/>
</dbReference>
<accession>A0AAV7UHE4</accession>
<dbReference type="InterPro" id="IPR026715">
    <property type="entry name" value="SPATC1"/>
</dbReference>
<proteinExistence type="predicted"/>
<sequence>MEEACECSRRPLDGSLDEEKQKEMSHRYLSLMCQLQKLGYNRDVHPIFSEFLINAYGILKQRDLRGNPIYSNQVSLRKMVINIMPAKFLRDTLLLLNCLCELSREDGKPLFAW</sequence>
<evidence type="ECO:0000259" key="1">
    <source>
        <dbReference type="Pfam" id="PF15059"/>
    </source>
</evidence>
<dbReference type="AlphaFoldDB" id="A0AAV7UHE4"/>
<protein>
    <recommendedName>
        <fullName evidence="1">Speriolin C-terminal domain-containing protein</fullName>
    </recommendedName>
</protein>
<dbReference type="PANTHER" id="PTHR22192:SF17">
    <property type="entry name" value="SPERIOLIN-LIKE PROTEIN"/>
    <property type="match status" value="1"/>
</dbReference>
<organism evidence="2 3">
    <name type="scientific">Pleurodeles waltl</name>
    <name type="common">Iberian ribbed newt</name>
    <dbReference type="NCBI Taxonomy" id="8319"/>
    <lineage>
        <taxon>Eukaryota</taxon>
        <taxon>Metazoa</taxon>
        <taxon>Chordata</taxon>
        <taxon>Craniata</taxon>
        <taxon>Vertebrata</taxon>
        <taxon>Euteleostomi</taxon>
        <taxon>Amphibia</taxon>
        <taxon>Batrachia</taxon>
        <taxon>Caudata</taxon>
        <taxon>Salamandroidea</taxon>
        <taxon>Salamandridae</taxon>
        <taxon>Pleurodelinae</taxon>
        <taxon>Pleurodeles</taxon>
    </lineage>
</organism>
<dbReference type="EMBL" id="JANPWB010000005">
    <property type="protein sequence ID" value="KAJ1187904.1"/>
    <property type="molecule type" value="Genomic_DNA"/>
</dbReference>
<name>A0AAV7UHE4_PLEWA</name>
<keyword evidence="3" id="KW-1185">Reference proteome</keyword>
<dbReference type="Proteomes" id="UP001066276">
    <property type="component" value="Chromosome 3_1"/>
</dbReference>
<evidence type="ECO:0000313" key="3">
    <source>
        <dbReference type="Proteomes" id="UP001066276"/>
    </source>
</evidence>
<reference evidence="2" key="1">
    <citation type="journal article" date="2022" name="bioRxiv">
        <title>Sequencing and chromosome-scale assembly of the giantPleurodeles waltlgenome.</title>
        <authorList>
            <person name="Brown T."/>
            <person name="Elewa A."/>
            <person name="Iarovenko S."/>
            <person name="Subramanian E."/>
            <person name="Araus A.J."/>
            <person name="Petzold A."/>
            <person name="Susuki M."/>
            <person name="Suzuki K.-i.T."/>
            <person name="Hayashi T."/>
            <person name="Toyoda A."/>
            <person name="Oliveira C."/>
            <person name="Osipova E."/>
            <person name="Leigh N.D."/>
            <person name="Simon A."/>
            <person name="Yun M.H."/>
        </authorList>
    </citation>
    <scope>NUCLEOTIDE SEQUENCE</scope>
    <source>
        <strain evidence="2">20211129_DDA</strain>
        <tissue evidence="2">Liver</tissue>
    </source>
</reference>
<dbReference type="InterPro" id="IPR029384">
    <property type="entry name" value="Speriolin_C"/>
</dbReference>
<dbReference type="GO" id="GO:0005813">
    <property type="term" value="C:centrosome"/>
    <property type="evidence" value="ECO:0007669"/>
    <property type="project" value="TreeGrafter"/>
</dbReference>
<comment type="caution">
    <text evidence="2">The sequence shown here is derived from an EMBL/GenBank/DDBJ whole genome shotgun (WGS) entry which is preliminary data.</text>
</comment>
<gene>
    <name evidence="2" type="ORF">NDU88_004669</name>
</gene>
<evidence type="ECO:0000313" key="2">
    <source>
        <dbReference type="EMBL" id="KAJ1187904.1"/>
    </source>
</evidence>
<dbReference type="Pfam" id="PF15059">
    <property type="entry name" value="Speriolin_C"/>
    <property type="match status" value="1"/>
</dbReference>